<evidence type="ECO:0000256" key="8">
    <source>
        <dbReference type="ARBA" id="ARBA00022962"/>
    </source>
</evidence>
<evidence type="ECO:0000256" key="7">
    <source>
        <dbReference type="ARBA" id="ARBA00022840"/>
    </source>
</evidence>
<dbReference type="CDD" id="cd01742">
    <property type="entry name" value="GATase1_GMP_Synthase"/>
    <property type="match status" value="1"/>
</dbReference>
<dbReference type="NCBIfam" id="NF000848">
    <property type="entry name" value="PRK00074.1"/>
    <property type="match status" value="1"/>
</dbReference>
<keyword evidence="6 9" id="KW-0658">Purine biosynthesis</keyword>
<feature type="binding site" evidence="10">
    <location>
        <begin position="222"/>
        <end position="228"/>
    </location>
    <ligand>
        <name>ATP</name>
        <dbReference type="ChEBI" id="CHEBI:30616"/>
    </ligand>
</feature>
<dbReference type="GO" id="GO:0005829">
    <property type="term" value="C:cytosol"/>
    <property type="evidence" value="ECO:0007669"/>
    <property type="project" value="TreeGrafter"/>
</dbReference>
<dbReference type="InterPro" id="IPR022310">
    <property type="entry name" value="NAD/GMP_synthase"/>
</dbReference>
<dbReference type="PRINTS" id="PR00096">
    <property type="entry name" value="GATASE"/>
</dbReference>
<dbReference type="Gene3D" id="3.40.50.620">
    <property type="entry name" value="HUPs"/>
    <property type="match status" value="1"/>
</dbReference>
<keyword evidence="3 9" id="KW-0436">Ligase</keyword>
<dbReference type="InterPro" id="IPR025777">
    <property type="entry name" value="GMPS_ATP_PPase_dom"/>
</dbReference>
<dbReference type="EC" id="6.3.5.2" evidence="9"/>
<comment type="catalytic activity">
    <reaction evidence="9">
        <text>XMP + L-glutamine + ATP + H2O = GMP + L-glutamate + AMP + diphosphate + 2 H(+)</text>
        <dbReference type="Rhea" id="RHEA:11680"/>
        <dbReference type="ChEBI" id="CHEBI:15377"/>
        <dbReference type="ChEBI" id="CHEBI:15378"/>
        <dbReference type="ChEBI" id="CHEBI:29985"/>
        <dbReference type="ChEBI" id="CHEBI:30616"/>
        <dbReference type="ChEBI" id="CHEBI:33019"/>
        <dbReference type="ChEBI" id="CHEBI:57464"/>
        <dbReference type="ChEBI" id="CHEBI:58115"/>
        <dbReference type="ChEBI" id="CHEBI:58359"/>
        <dbReference type="ChEBI" id="CHEBI:456215"/>
        <dbReference type="EC" id="6.3.5.2"/>
    </reaction>
</comment>
<evidence type="ECO:0000256" key="4">
    <source>
        <dbReference type="ARBA" id="ARBA00022741"/>
    </source>
</evidence>
<comment type="pathway">
    <text evidence="2 9">Purine metabolism; GMP biosynthesis; GMP from XMP (L-Gln route): step 1/1.</text>
</comment>
<dbReference type="Gene3D" id="3.40.50.880">
    <property type="match status" value="1"/>
</dbReference>
<dbReference type="Pfam" id="PF02540">
    <property type="entry name" value="NAD_synthase"/>
    <property type="match status" value="1"/>
</dbReference>
<evidence type="ECO:0000256" key="1">
    <source>
        <dbReference type="ARBA" id="ARBA00002332"/>
    </source>
</evidence>
<dbReference type="InterPro" id="IPR001674">
    <property type="entry name" value="GMP_synth_C"/>
</dbReference>
<dbReference type="Gene3D" id="3.30.300.10">
    <property type="match status" value="1"/>
</dbReference>
<sequence>MDKIGILIVDFGSQYTQLIARKIRELEVFSEIVHPDQIGEISLNSYYGIILSGGPNSVYDKNSPDIDLDLSKLDIPILGICYGLQLLAKKFKGEVERSKKREFGYAKFHIVKRDKLFKGIPKEIKVWMSHSDNVVKLPQNFERTGYSQNCKNGSMKSKNGKVYGLQFHPEVYHTDYGKDILKNFVFEICKSKKNWTSNDLIKRIVERIRDDVGDNYVIGGLSGGVDSTVAAVLVKKAVGERLKGFIIDTGLLRMNEGREVLELYNKRLKLDVKYVDKSKTFLNSLKGVKDPESKRKIIGRLFIESFEEEAKKFKKAKFLLQGTIYPDRIESKSTKGPSAVIKSHHNVGGLPEKMNLKLVEPLKDLFKDEVRMIGLKLGIPSDFINRHPFPGPGLAIRIIGEVTKEKLEILRKVDAIYIEELKKNSIYNDIWQAFAVFLPVQSVGVMGDERTYENVVALRAVTSTDGMTGDFYWFEKEIIQKISNRIINEVKGVNRVVYDISSKPPSTIEWE</sequence>
<evidence type="ECO:0000256" key="9">
    <source>
        <dbReference type="HAMAP-Rule" id="MF_00344"/>
    </source>
</evidence>
<evidence type="ECO:0000256" key="6">
    <source>
        <dbReference type="ARBA" id="ARBA00022755"/>
    </source>
</evidence>
<dbReference type="PANTHER" id="PTHR11922">
    <property type="entry name" value="GMP SYNTHASE-RELATED"/>
    <property type="match status" value="1"/>
</dbReference>
<comment type="caution">
    <text evidence="12">The sequence shown here is derived from an EMBL/GenBank/DDBJ whole genome shotgun (WGS) entry which is preliminary data.</text>
</comment>
<dbReference type="AlphaFoldDB" id="A0A117M698"/>
<proteinExistence type="inferred from homology"/>
<keyword evidence="5 9" id="KW-0332">GMP biosynthesis</keyword>
<dbReference type="SUPFAM" id="SSF54810">
    <property type="entry name" value="GMP synthetase C-terminal dimerisation domain"/>
    <property type="match status" value="1"/>
</dbReference>
<organism evidence="12 13">
    <name type="scientific">candidate division TA06 bacterium 34_109</name>
    <dbReference type="NCBI Taxonomy" id="1635277"/>
    <lineage>
        <taxon>Bacteria</taxon>
        <taxon>Bacteria division TA06</taxon>
    </lineage>
</organism>
<dbReference type="InterPro" id="IPR004739">
    <property type="entry name" value="GMP_synth_GATase"/>
</dbReference>
<dbReference type="CDD" id="cd01997">
    <property type="entry name" value="GMP_synthase_C"/>
    <property type="match status" value="1"/>
</dbReference>
<keyword evidence="7 9" id="KW-0067">ATP-binding</keyword>
<dbReference type="GO" id="GO:0005524">
    <property type="term" value="F:ATP binding"/>
    <property type="evidence" value="ECO:0007669"/>
    <property type="project" value="UniProtKB-UniRule"/>
</dbReference>
<evidence type="ECO:0000256" key="5">
    <source>
        <dbReference type="ARBA" id="ARBA00022749"/>
    </source>
</evidence>
<evidence type="ECO:0000259" key="11">
    <source>
        <dbReference type="PROSITE" id="PS51553"/>
    </source>
</evidence>
<comment type="subunit">
    <text evidence="9">Homodimer.</text>
</comment>
<dbReference type="PANTHER" id="PTHR11922:SF2">
    <property type="entry name" value="GMP SYNTHASE [GLUTAMINE-HYDROLYZING]"/>
    <property type="match status" value="1"/>
</dbReference>
<dbReference type="PROSITE" id="PS51273">
    <property type="entry name" value="GATASE_TYPE_1"/>
    <property type="match status" value="1"/>
</dbReference>
<dbReference type="Proteomes" id="UP000053467">
    <property type="component" value="Unassembled WGS sequence"/>
</dbReference>
<name>A0A117M698_UNCT6</name>
<accession>A0A117M698</accession>
<dbReference type="PATRIC" id="fig|1635277.3.peg.1927"/>
<dbReference type="NCBIfam" id="TIGR00888">
    <property type="entry name" value="guaA_Nterm"/>
    <property type="match status" value="1"/>
</dbReference>
<dbReference type="InterPro" id="IPR022955">
    <property type="entry name" value="GMP_synthase"/>
</dbReference>
<evidence type="ECO:0000313" key="13">
    <source>
        <dbReference type="Proteomes" id="UP000053467"/>
    </source>
</evidence>
<feature type="active site" description="Nucleophile" evidence="9">
    <location>
        <position position="81"/>
    </location>
</feature>
<dbReference type="FunFam" id="3.40.50.880:FF:000001">
    <property type="entry name" value="GMP synthase [glutamine-hydrolyzing]"/>
    <property type="match status" value="1"/>
</dbReference>
<dbReference type="SUPFAM" id="SSF52317">
    <property type="entry name" value="Class I glutamine amidotransferase-like"/>
    <property type="match status" value="1"/>
</dbReference>
<reference evidence="13" key="1">
    <citation type="journal article" date="2015" name="MBio">
        <title>Genome-Resolved Metagenomic Analysis Reveals Roles for Candidate Phyla and Other Microbial Community Members in Biogeochemical Transformations in Oil Reservoirs.</title>
        <authorList>
            <person name="Hu P."/>
            <person name="Tom L."/>
            <person name="Singh A."/>
            <person name="Thomas B.C."/>
            <person name="Baker B.J."/>
            <person name="Piceno Y.M."/>
            <person name="Andersen G.L."/>
            <person name="Banfield J.F."/>
        </authorList>
    </citation>
    <scope>NUCLEOTIDE SEQUENCE [LARGE SCALE GENOMIC DNA]</scope>
</reference>
<dbReference type="FunFam" id="3.30.300.10:FF:000002">
    <property type="entry name" value="GMP synthase [glutamine-hydrolyzing]"/>
    <property type="match status" value="1"/>
</dbReference>
<dbReference type="HAMAP" id="MF_00344">
    <property type="entry name" value="GMP_synthase"/>
    <property type="match status" value="1"/>
</dbReference>
<evidence type="ECO:0000313" key="12">
    <source>
        <dbReference type="EMBL" id="KUK86694.1"/>
    </source>
</evidence>
<dbReference type="PROSITE" id="PS51553">
    <property type="entry name" value="GMPS_ATP_PPASE"/>
    <property type="match status" value="1"/>
</dbReference>
<dbReference type="SUPFAM" id="SSF52402">
    <property type="entry name" value="Adenine nucleotide alpha hydrolases-like"/>
    <property type="match status" value="1"/>
</dbReference>
<dbReference type="Pfam" id="PF00958">
    <property type="entry name" value="GMP_synt_C"/>
    <property type="match status" value="1"/>
</dbReference>
<dbReference type="UniPathway" id="UPA00189">
    <property type="reaction ID" value="UER00296"/>
</dbReference>
<dbReference type="InterPro" id="IPR014729">
    <property type="entry name" value="Rossmann-like_a/b/a_fold"/>
</dbReference>
<evidence type="ECO:0000256" key="2">
    <source>
        <dbReference type="ARBA" id="ARBA00005153"/>
    </source>
</evidence>
<keyword evidence="8 9" id="KW-0315">Glutamine amidotransferase</keyword>
<dbReference type="GO" id="GO:0003921">
    <property type="term" value="F:GMP synthase activity"/>
    <property type="evidence" value="ECO:0007669"/>
    <property type="project" value="InterPro"/>
</dbReference>
<dbReference type="InterPro" id="IPR029062">
    <property type="entry name" value="Class_I_gatase-like"/>
</dbReference>
<gene>
    <name evidence="9" type="primary">guaA</name>
    <name evidence="12" type="ORF">XE03_1292</name>
</gene>
<feature type="domain" description="GMPS ATP-PPase" evidence="11">
    <location>
        <begin position="195"/>
        <end position="386"/>
    </location>
</feature>
<comment type="function">
    <text evidence="1 9">Catalyzes the synthesis of GMP from XMP.</text>
</comment>
<dbReference type="FunFam" id="3.40.50.620:FF:000001">
    <property type="entry name" value="GMP synthase [glutamine-hydrolyzing]"/>
    <property type="match status" value="1"/>
</dbReference>
<feature type="active site" evidence="9">
    <location>
        <position position="170"/>
    </location>
</feature>
<keyword evidence="4 9" id="KW-0547">Nucleotide-binding</keyword>
<protein>
    <recommendedName>
        <fullName evidence="9">GMP synthase [glutamine-hydrolyzing]</fullName>
        <ecNumber evidence="9">6.3.5.2</ecNumber>
    </recommendedName>
    <alternativeName>
        <fullName evidence="9">GMP synthetase</fullName>
    </alternativeName>
    <alternativeName>
        <fullName evidence="9">Glutamine amidotransferase</fullName>
    </alternativeName>
</protein>
<dbReference type="NCBIfam" id="TIGR00884">
    <property type="entry name" value="guaA_Cterm"/>
    <property type="match status" value="1"/>
</dbReference>
<dbReference type="InterPro" id="IPR017926">
    <property type="entry name" value="GATASE"/>
</dbReference>
<evidence type="ECO:0000256" key="10">
    <source>
        <dbReference type="PROSITE-ProRule" id="PRU00886"/>
    </source>
</evidence>
<evidence type="ECO:0000256" key="3">
    <source>
        <dbReference type="ARBA" id="ARBA00022598"/>
    </source>
</evidence>
<dbReference type="Pfam" id="PF00117">
    <property type="entry name" value="GATase"/>
    <property type="match status" value="1"/>
</dbReference>
<feature type="active site" evidence="9">
    <location>
        <position position="168"/>
    </location>
</feature>
<dbReference type="EMBL" id="LGGX01000013">
    <property type="protein sequence ID" value="KUK86694.1"/>
    <property type="molecule type" value="Genomic_DNA"/>
</dbReference>
<dbReference type="PRINTS" id="PR00097">
    <property type="entry name" value="ANTSNTHASEII"/>
</dbReference>